<dbReference type="EMBL" id="QGKV02000299">
    <property type="protein sequence ID" value="KAF3591745.1"/>
    <property type="molecule type" value="Genomic_DNA"/>
</dbReference>
<sequence>MFSDAGGAGARRRRLCQSFLATTPSLIHASILTRNACLPAMSKRVNTSKCVATPQDKIEYKTN</sequence>
<keyword evidence="2" id="KW-1185">Reference proteome</keyword>
<gene>
    <name evidence="1" type="ORF">DY000_02027827</name>
</gene>
<protein>
    <submittedName>
        <fullName evidence="1">Uncharacterized protein</fullName>
    </submittedName>
</protein>
<comment type="caution">
    <text evidence="1">The sequence shown here is derived from an EMBL/GenBank/DDBJ whole genome shotgun (WGS) entry which is preliminary data.</text>
</comment>
<name>A0ABQ7E5N7_BRACR</name>
<proteinExistence type="predicted"/>
<accession>A0ABQ7E5N7</accession>
<organism evidence="1 2">
    <name type="scientific">Brassica cretica</name>
    <name type="common">Mustard</name>
    <dbReference type="NCBI Taxonomy" id="69181"/>
    <lineage>
        <taxon>Eukaryota</taxon>
        <taxon>Viridiplantae</taxon>
        <taxon>Streptophyta</taxon>
        <taxon>Embryophyta</taxon>
        <taxon>Tracheophyta</taxon>
        <taxon>Spermatophyta</taxon>
        <taxon>Magnoliopsida</taxon>
        <taxon>eudicotyledons</taxon>
        <taxon>Gunneridae</taxon>
        <taxon>Pentapetalae</taxon>
        <taxon>rosids</taxon>
        <taxon>malvids</taxon>
        <taxon>Brassicales</taxon>
        <taxon>Brassicaceae</taxon>
        <taxon>Brassiceae</taxon>
        <taxon>Brassica</taxon>
    </lineage>
</organism>
<dbReference type="Proteomes" id="UP000266723">
    <property type="component" value="Unassembled WGS sequence"/>
</dbReference>
<evidence type="ECO:0000313" key="2">
    <source>
        <dbReference type="Proteomes" id="UP000266723"/>
    </source>
</evidence>
<reference evidence="1 2" key="1">
    <citation type="journal article" date="2020" name="BMC Genomics">
        <title>Intraspecific diversification of the crop wild relative Brassica cretica Lam. using demographic model selection.</title>
        <authorList>
            <person name="Kioukis A."/>
            <person name="Michalopoulou V.A."/>
            <person name="Briers L."/>
            <person name="Pirintsos S."/>
            <person name="Studholme D.J."/>
            <person name="Pavlidis P."/>
            <person name="Sarris P.F."/>
        </authorList>
    </citation>
    <scope>NUCLEOTIDE SEQUENCE [LARGE SCALE GENOMIC DNA]</scope>
    <source>
        <strain evidence="2">cv. PFS-1207/04</strain>
    </source>
</reference>
<evidence type="ECO:0000313" key="1">
    <source>
        <dbReference type="EMBL" id="KAF3591745.1"/>
    </source>
</evidence>